<accession>B6IGU2</accession>
<dbReference type="GeneID" id="68919551"/>
<evidence type="ECO:0000313" key="3">
    <source>
        <dbReference type="WormBase" id="CBG28103"/>
    </source>
</evidence>
<name>B6IGU2_CAEBR</name>
<dbReference type="RefSeq" id="XP_045098689.1">
    <property type="nucleotide sequence ID" value="XM_045240651.1"/>
</dbReference>
<reference evidence="1 2" key="1">
    <citation type="journal article" date="2003" name="PLoS Biol.">
        <title>The genome sequence of Caenorhabditis briggsae: a platform for comparative genomics.</title>
        <authorList>
            <person name="Stein L.D."/>
            <person name="Bao Z."/>
            <person name="Blasiar D."/>
            <person name="Blumenthal T."/>
            <person name="Brent M.R."/>
            <person name="Chen N."/>
            <person name="Chinwalla A."/>
            <person name="Clarke L."/>
            <person name="Clee C."/>
            <person name="Coghlan A."/>
            <person name="Coulson A."/>
            <person name="D'Eustachio P."/>
            <person name="Fitch D.H."/>
            <person name="Fulton L.A."/>
            <person name="Fulton R.E."/>
            <person name="Griffiths-Jones S."/>
            <person name="Harris T.W."/>
            <person name="Hillier L.W."/>
            <person name="Kamath R."/>
            <person name="Kuwabara P.E."/>
            <person name="Mardis E.R."/>
            <person name="Marra M.A."/>
            <person name="Miner T.L."/>
            <person name="Minx P."/>
            <person name="Mullikin J.C."/>
            <person name="Plumb R.W."/>
            <person name="Rogers J."/>
            <person name="Schein J.E."/>
            <person name="Sohrmann M."/>
            <person name="Spieth J."/>
            <person name="Stajich J.E."/>
            <person name="Wei C."/>
            <person name="Willey D."/>
            <person name="Wilson R.K."/>
            <person name="Durbin R."/>
            <person name="Waterston R.H."/>
        </authorList>
    </citation>
    <scope>NUCLEOTIDE SEQUENCE [LARGE SCALE GENOMIC DNA]</scope>
    <source>
        <strain evidence="1 2">AF16</strain>
    </source>
</reference>
<dbReference type="Proteomes" id="UP000008549">
    <property type="component" value="Unassembled WGS sequence"/>
</dbReference>
<proteinExistence type="predicted"/>
<sequence length="90" mass="10350">MNSCVFLKKNTAVHRVYLIFIFKQILSSIMTFKSQPSSFVPNSEANCHESEKRTNLTVCQLLSVVNKLYSLFLQPRFKIADSAHSSYIFL</sequence>
<organism evidence="1 2">
    <name type="scientific">Caenorhabditis briggsae</name>
    <dbReference type="NCBI Taxonomy" id="6238"/>
    <lineage>
        <taxon>Eukaryota</taxon>
        <taxon>Metazoa</taxon>
        <taxon>Ecdysozoa</taxon>
        <taxon>Nematoda</taxon>
        <taxon>Chromadorea</taxon>
        <taxon>Rhabditida</taxon>
        <taxon>Rhabditina</taxon>
        <taxon>Rhabditomorpha</taxon>
        <taxon>Rhabditoidea</taxon>
        <taxon>Rhabditidae</taxon>
        <taxon>Peloderinae</taxon>
        <taxon>Caenorhabditis</taxon>
    </lineage>
</organism>
<keyword evidence="2" id="KW-1185">Reference proteome</keyword>
<dbReference type="InParanoid" id="B6IGU2"/>
<evidence type="ECO:0000313" key="1">
    <source>
        <dbReference type="EMBL" id="CAR99122.1"/>
    </source>
</evidence>
<gene>
    <name evidence="1 3" type="ORF">CBG28103</name>
    <name evidence="1" type="ORF">CBG_28103</name>
</gene>
<dbReference type="KEGG" id="cbr:CBG_28103"/>
<dbReference type="EMBL" id="HE601041">
    <property type="protein sequence ID" value="CAR99122.1"/>
    <property type="molecule type" value="Genomic_DNA"/>
</dbReference>
<dbReference type="HOGENOM" id="CLU_2442840_0_0_1"/>
<reference evidence="1 2" key="2">
    <citation type="journal article" date="2011" name="PLoS Genet.">
        <title>Caenorhabditis briggsae recombinant inbred line genotypes reveal inter-strain incompatibility and the evolution of recombination.</title>
        <authorList>
            <person name="Ross J.A."/>
            <person name="Koboldt D.C."/>
            <person name="Staisch J.E."/>
            <person name="Chamberlin H.M."/>
            <person name="Gupta B.P."/>
            <person name="Miller R.D."/>
            <person name="Baird S.E."/>
            <person name="Haag E.S."/>
        </authorList>
    </citation>
    <scope>NUCLEOTIDE SEQUENCE [LARGE SCALE GENOMIC DNA]</scope>
    <source>
        <strain evidence="1 2">AF16</strain>
    </source>
</reference>
<protein>
    <submittedName>
        <fullName evidence="1">Protein CBG28103</fullName>
    </submittedName>
</protein>
<dbReference type="CTD" id="68919551"/>
<dbReference type="AlphaFoldDB" id="B6IGU2"/>
<evidence type="ECO:0000313" key="2">
    <source>
        <dbReference type="Proteomes" id="UP000008549"/>
    </source>
</evidence>
<dbReference type="WormBase" id="CBG28103">
    <property type="protein sequence ID" value="CBP28008"/>
    <property type="gene ID" value="WBGene00089517"/>
</dbReference>